<feature type="domain" description="HTH tetR-type" evidence="4">
    <location>
        <begin position="13"/>
        <end position="72"/>
    </location>
</feature>
<dbReference type="AlphaFoldDB" id="A0A9X4M3G2"/>
<accession>A0A9X4M3G2</accession>
<dbReference type="GO" id="GO:0003700">
    <property type="term" value="F:DNA-binding transcription factor activity"/>
    <property type="evidence" value="ECO:0007669"/>
    <property type="project" value="TreeGrafter"/>
</dbReference>
<feature type="DNA-binding region" description="H-T-H motif" evidence="2">
    <location>
        <begin position="35"/>
        <end position="54"/>
    </location>
</feature>
<keyword evidence="1 2" id="KW-0238">DNA-binding</keyword>
<dbReference type="Pfam" id="PF00440">
    <property type="entry name" value="TetR_N"/>
    <property type="match status" value="1"/>
</dbReference>
<protein>
    <submittedName>
        <fullName evidence="5">TetR/AcrR family transcriptional regulator</fullName>
    </submittedName>
</protein>
<evidence type="ECO:0000256" key="3">
    <source>
        <dbReference type="SAM" id="Phobius"/>
    </source>
</evidence>
<dbReference type="Gene3D" id="1.10.357.10">
    <property type="entry name" value="Tetracycline Repressor, domain 2"/>
    <property type="match status" value="1"/>
</dbReference>
<keyword evidence="3" id="KW-0472">Membrane</keyword>
<gene>
    <name evidence="5" type="ORF">NVS88_17380</name>
</gene>
<evidence type="ECO:0000256" key="2">
    <source>
        <dbReference type="PROSITE-ProRule" id="PRU00335"/>
    </source>
</evidence>
<dbReference type="InterPro" id="IPR045823">
    <property type="entry name" value="TetR_C_32"/>
</dbReference>
<dbReference type="Pfam" id="PF19344">
    <property type="entry name" value="TetR_C_32"/>
    <property type="match status" value="1"/>
</dbReference>
<evidence type="ECO:0000313" key="5">
    <source>
        <dbReference type="EMBL" id="MDG3016330.1"/>
    </source>
</evidence>
<dbReference type="Proteomes" id="UP001152755">
    <property type="component" value="Unassembled WGS sequence"/>
</dbReference>
<organism evidence="5 6">
    <name type="scientific">Speluncibacter jeojiensis</name>
    <dbReference type="NCBI Taxonomy" id="2710754"/>
    <lineage>
        <taxon>Bacteria</taxon>
        <taxon>Bacillati</taxon>
        <taxon>Actinomycetota</taxon>
        <taxon>Actinomycetes</taxon>
        <taxon>Mycobacteriales</taxon>
        <taxon>Speluncibacteraceae</taxon>
        <taxon>Speluncibacter</taxon>
    </lineage>
</organism>
<dbReference type="SUPFAM" id="SSF48498">
    <property type="entry name" value="Tetracyclin repressor-like, C-terminal domain"/>
    <property type="match status" value="1"/>
</dbReference>
<proteinExistence type="predicted"/>
<evidence type="ECO:0000256" key="1">
    <source>
        <dbReference type="ARBA" id="ARBA00023125"/>
    </source>
</evidence>
<dbReference type="InterPro" id="IPR009057">
    <property type="entry name" value="Homeodomain-like_sf"/>
</dbReference>
<keyword evidence="6" id="KW-1185">Reference proteome</keyword>
<dbReference type="SUPFAM" id="SSF46689">
    <property type="entry name" value="Homeodomain-like"/>
    <property type="match status" value="1"/>
</dbReference>
<feature type="transmembrane region" description="Helical" evidence="3">
    <location>
        <begin position="185"/>
        <end position="205"/>
    </location>
</feature>
<comment type="caution">
    <text evidence="5">The sequence shown here is derived from an EMBL/GenBank/DDBJ whole genome shotgun (WGS) entry which is preliminary data.</text>
</comment>
<name>A0A9X4M3G2_9ACTN</name>
<dbReference type="InterPro" id="IPR001647">
    <property type="entry name" value="HTH_TetR"/>
</dbReference>
<dbReference type="InterPro" id="IPR036271">
    <property type="entry name" value="Tet_transcr_reg_TetR-rel_C_sf"/>
</dbReference>
<dbReference type="PANTHER" id="PTHR30055">
    <property type="entry name" value="HTH-TYPE TRANSCRIPTIONAL REGULATOR RUTR"/>
    <property type="match status" value="1"/>
</dbReference>
<dbReference type="PROSITE" id="PS50977">
    <property type="entry name" value="HTH_TETR_2"/>
    <property type="match status" value="1"/>
</dbReference>
<dbReference type="PANTHER" id="PTHR30055:SF160">
    <property type="entry name" value="TRANSCRIPTIONAL REGULATORY PROTEIN (PROBABLY ASNC-FAMILY)-RELATED"/>
    <property type="match status" value="1"/>
</dbReference>
<reference evidence="5" key="1">
    <citation type="submission" date="2022-08" db="EMBL/GenBank/DDBJ databases">
        <title>Genome analysis of Corynebacteriales strain.</title>
        <authorList>
            <person name="Lee S.D."/>
        </authorList>
    </citation>
    <scope>NUCLEOTIDE SEQUENCE</scope>
    <source>
        <strain evidence="5">D3-21</strain>
    </source>
</reference>
<dbReference type="InterPro" id="IPR050109">
    <property type="entry name" value="HTH-type_TetR-like_transc_reg"/>
</dbReference>
<evidence type="ECO:0000259" key="4">
    <source>
        <dbReference type="PROSITE" id="PS50977"/>
    </source>
</evidence>
<keyword evidence="3" id="KW-0812">Transmembrane</keyword>
<dbReference type="RefSeq" id="WP_277831428.1">
    <property type="nucleotide sequence ID" value="NZ_JAAIVF010000002.1"/>
</dbReference>
<evidence type="ECO:0000313" key="6">
    <source>
        <dbReference type="Proteomes" id="UP001152755"/>
    </source>
</evidence>
<dbReference type="EMBL" id="JANRHA010000012">
    <property type="protein sequence ID" value="MDG3016330.1"/>
    <property type="molecule type" value="Genomic_DNA"/>
</dbReference>
<sequence length="224" mass="24417">MDGRKRRWQEHKLARREELVDGTLAAIRLRGSDIGMDEIAAEIGVSKTVLYRYFTDKSDLTGAATTRFMETRLAPALAEALSQDLDEYGLCKAAIGVYVRTVADEPEIYPFVMGMTSSSGTGVQDAVAKSERVIAEMLSTVLGEHLRARGMDSGGAEPWAYAVVGGVQLATHRWMTHKTMSVDALIDYLVMFGWSAIAGIAASGASPSRFNAMDHPLVRPEDED</sequence>
<dbReference type="GO" id="GO:0000976">
    <property type="term" value="F:transcription cis-regulatory region binding"/>
    <property type="evidence" value="ECO:0007669"/>
    <property type="project" value="TreeGrafter"/>
</dbReference>
<keyword evidence="3" id="KW-1133">Transmembrane helix</keyword>